<organism evidence="2 3">
    <name type="scientific">Stieleria varia</name>
    <dbReference type="NCBI Taxonomy" id="2528005"/>
    <lineage>
        <taxon>Bacteria</taxon>
        <taxon>Pseudomonadati</taxon>
        <taxon>Planctomycetota</taxon>
        <taxon>Planctomycetia</taxon>
        <taxon>Pirellulales</taxon>
        <taxon>Pirellulaceae</taxon>
        <taxon>Stieleria</taxon>
    </lineage>
</organism>
<keyword evidence="1" id="KW-0472">Membrane</keyword>
<feature type="transmembrane region" description="Helical" evidence="1">
    <location>
        <begin position="247"/>
        <end position="275"/>
    </location>
</feature>
<keyword evidence="1" id="KW-1133">Transmembrane helix</keyword>
<keyword evidence="1" id="KW-0812">Transmembrane</keyword>
<name>A0A5C6ADX5_9BACT</name>
<dbReference type="Proteomes" id="UP000320176">
    <property type="component" value="Unassembled WGS sequence"/>
</dbReference>
<dbReference type="OrthoDB" id="282146at2"/>
<dbReference type="EMBL" id="SJPN01000006">
    <property type="protein sequence ID" value="TWT98252.1"/>
    <property type="molecule type" value="Genomic_DNA"/>
</dbReference>
<sequence>MMGLEPTIAAVLMAGKDNATPADQDGPTADPNVLGFLVACQERRQLRSRLWWCWVGGWLMMTTAAAIGCFFALRMNHFMHEILKSNRDDDGFSWFSVSSPSTPPWTSLAAAPVLGAVAVLLVAIAVVAVLRKRLPGADNALLAIDWANTADAVARLLDHGKTYPETFRLVARTCQTGHVRQWLLRSAQRIESGYGGAISGAAGVPLSGDAALLTVLVDHSGDQPQIGWQAARDHFDSVSHRRGQLTLALFPVFAVLVSGLLLWLSMATTMGWIWYQVLEIINSFSNNSLF</sequence>
<feature type="transmembrane region" description="Helical" evidence="1">
    <location>
        <begin position="108"/>
        <end position="130"/>
    </location>
</feature>
<proteinExistence type="predicted"/>
<gene>
    <name evidence="2" type="ORF">Pla52n_47620</name>
</gene>
<dbReference type="AlphaFoldDB" id="A0A5C6ADX5"/>
<dbReference type="RefSeq" id="WP_146521876.1">
    <property type="nucleotide sequence ID" value="NZ_CP151726.1"/>
</dbReference>
<keyword evidence="3" id="KW-1185">Reference proteome</keyword>
<evidence type="ECO:0000256" key="1">
    <source>
        <dbReference type="SAM" id="Phobius"/>
    </source>
</evidence>
<protein>
    <recommendedName>
        <fullName evidence="4">Bacterial type II secretion system protein F domain protein</fullName>
    </recommendedName>
</protein>
<reference evidence="2 3" key="1">
    <citation type="submission" date="2019-02" db="EMBL/GenBank/DDBJ databases">
        <title>Deep-cultivation of Planctomycetes and their phenomic and genomic characterization uncovers novel biology.</title>
        <authorList>
            <person name="Wiegand S."/>
            <person name="Jogler M."/>
            <person name="Boedeker C."/>
            <person name="Pinto D."/>
            <person name="Vollmers J."/>
            <person name="Rivas-Marin E."/>
            <person name="Kohn T."/>
            <person name="Peeters S.H."/>
            <person name="Heuer A."/>
            <person name="Rast P."/>
            <person name="Oberbeckmann S."/>
            <person name="Bunk B."/>
            <person name="Jeske O."/>
            <person name="Meyerdierks A."/>
            <person name="Storesund J.E."/>
            <person name="Kallscheuer N."/>
            <person name="Luecker S."/>
            <person name="Lage O.M."/>
            <person name="Pohl T."/>
            <person name="Merkel B.J."/>
            <person name="Hornburger P."/>
            <person name="Mueller R.-W."/>
            <person name="Bruemmer F."/>
            <person name="Labrenz M."/>
            <person name="Spormann A.M."/>
            <person name="Op Den Camp H."/>
            <person name="Overmann J."/>
            <person name="Amann R."/>
            <person name="Jetten M.S.M."/>
            <person name="Mascher T."/>
            <person name="Medema M.H."/>
            <person name="Devos D.P."/>
            <person name="Kaster A.-K."/>
            <person name="Ovreas L."/>
            <person name="Rohde M."/>
            <person name="Galperin M.Y."/>
            <person name="Jogler C."/>
        </authorList>
    </citation>
    <scope>NUCLEOTIDE SEQUENCE [LARGE SCALE GENOMIC DNA]</scope>
    <source>
        <strain evidence="2 3">Pla52n</strain>
    </source>
</reference>
<feature type="transmembrane region" description="Helical" evidence="1">
    <location>
        <begin position="51"/>
        <end position="73"/>
    </location>
</feature>
<evidence type="ECO:0000313" key="2">
    <source>
        <dbReference type="EMBL" id="TWT98252.1"/>
    </source>
</evidence>
<evidence type="ECO:0000313" key="3">
    <source>
        <dbReference type="Proteomes" id="UP000320176"/>
    </source>
</evidence>
<evidence type="ECO:0008006" key="4">
    <source>
        <dbReference type="Google" id="ProtNLM"/>
    </source>
</evidence>
<comment type="caution">
    <text evidence="2">The sequence shown here is derived from an EMBL/GenBank/DDBJ whole genome shotgun (WGS) entry which is preliminary data.</text>
</comment>
<accession>A0A5C6ADX5</accession>